<keyword evidence="7" id="KW-1185">Reference proteome</keyword>
<dbReference type="PANTHER" id="PTHR33392:SF3">
    <property type="entry name" value="POLYISOPRENYL-TEICHOIC ACID--PEPTIDOGLYCAN TEICHOIC ACID TRANSFERASE TAGT"/>
    <property type="match status" value="1"/>
</dbReference>
<dbReference type="PANTHER" id="PTHR33392">
    <property type="entry name" value="POLYISOPRENYL-TEICHOIC ACID--PEPTIDOGLYCAN TEICHOIC ACID TRANSFERASE TAGU"/>
    <property type="match status" value="1"/>
</dbReference>
<feature type="domain" description="Cell envelope-related transcriptional attenuator" evidence="5">
    <location>
        <begin position="96"/>
        <end position="243"/>
    </location>
</feature>
<dbReference type="Proteomes" id="UP001312865">
    <property type="component" value="Unassembled WGS sequence"/>
</dbReference>
<proteinExistence type="inferred from homology"/>
<name>A0ABU8HE05_9BACI</name>
<dbReference type="EMBL" id="JBBAXC010000008">
    <property type="protein sequence ID" value="MEI5907590.1"/>
    <property type="molecule type" value="Genomic_DNA"/>
</dbReference>
<evidence type="ECO:0000259" key="5">
    <source>
        <dbReference type="Pfam" id="PF03816"/>
    </source>
</evidence>
<dbReference type="Pfam" id="PF03816">
    <property type="entry name" value="LytR_cpsA_psr"/>
    <property type="match status" value="1"/>
</dbReference>
<keyword evidence="3" id="KW-0735">Signal-anchor</keyword>
<evidence type="ECO:0000256" key="1">
    <source>
        <dbReference type="ARBA" id="ARBA00006068"/>
    </source>
</evidence>
<gene>
    <name evidence="6" type="ORF">WAK64_11040</name>
</gene>
<comment type="similarity">
    <text evidence="1">Belongs to the LytR/CpsA/Psr (LCP) family.</text>
</comment>
<dbReference type="RefSeq" id="WP_336587029.1">
    <property type="nucleotide sequence ID" value="NZ_JBBAXC010000008.1"/>
</dbReference>
<keyword evidence="4" id="KW-1133">Transmembrane helix</keyword>
<comment type="caution">
    <text evidence="6">The sequence shown here is derived from an EMBL/GenBank/DDBJ whole genome shotgun (WGS) entry which is preliminary data.</text>
</comment>
<organism evidence="6 7">
    <name type="scientific">Bacillus spongiae</name>
    <dbReference type="NCBI Taxonomy" id="2683610"/>
    <lineage>
        <taxon>Bacteria</taxon>
        <taxon>Bacillati</taxon>
        <taxon>Bacillota</taxon>
        <taxon>Bacilli</taxon>
        <taxon>Bacillales</taxon>
        <taxon>Bacillaceae</taxon>
        <taxon>Bacillus</taxon>
    </lineage>
</organism>
<dbReference type="NCBIfam" id="TIGR00350">
    <property type="entry name" value="lytR_cpsA_psr"/>
    <property type="match status" value="1"/>
</dbReference>
<dbReference type="InterPro" id="IPR050922">
    <property type="entry name" value="LytR/CpsA/Psr_CW_biosynth"/>
</dbReference>
<accession>A0ABU8HE05</accession>
<keyword evidence="2" id="KW-0812">Transmembrane</keyword>
<evidence type="ECO:0000256" key="3">
    <source>
        <dbReference type="ARBA" id="ARBA00022968"/>
    </source>
</evidence>
<dbReference type="InterPro" id="IPR004474">
    <property type="entry name" value="LytR_CpsA_psr"/>
</dbReference>
<evidence type="ECO:0000313" key="7">
    <source>
        <dbReference type="Proteomes" id="UP001312865"/>
    </source>
</evidence>
<evidence type="ECO:0000256" key="2">
    <source>
        <dbReference type="ARBA" id="ARBA00022692"/>
    </source>
</evidence>
<reference evidence="6 7" key="1">
    <citation type="journal article" date="2018" name="J. Microbiol.">
        <title>Bacillus spongiae sp. nov., isolated from sponge of Jeju Island.</title>
        <authorList>
            <person name="Lee G.E."/>
            <person name="Im W.T."/>
            <person name="Park J.S."/>
        </authorList>
    </citation>
    <scope>NUCLEOTIDE SEQUENCE [LARGE SCALE GENOMIC DNA]</scope>
    <source>
        <strain evidence="6 7">135PIL107-10</strain>
    </source>
</reference>
<keyword evidence="4" id="KW-0472">Membrane</keyword>
<dbReference type="Gene3D" id="3.40.630.190">
    <property type="entry name" value="LCP protein"/>
    <property type="match status" value="1"/>
</dbReference>
<evidence type="ECO:0000256" key="4">
    <source>
        <dbReference type="ARBA" id="ARBA00022989"/>
    </source>
</evidence>
<protein>
    <submittedName>
        <fullName evidence="6">LCP family protein</fullName>
    </submittedName>
</protein>
<evidence type="ECO:0000313" key="6">
    <source>
        <dbReference type="EMBL" id="MEI5907590.1"/>
    </source>
</evidence>
<sequence>MDRQQFKKKRIMKPRKRRILFFILIPILFLSLSGVGYGTYLYKQAKDTLSDSYKKIDGRDKSDKRTDMVNPEDDHVSILVMGVDDSDKRDYGTAIRTDALLLATLNKEDKSIKLVSIPRDTYTYIPEVGYDDKINHAHVFGGEKATIETVEELFDIPVDYYVKVNFYAFIDLVDALGGITVDVPYEFYEQDSKDKSDAIHLYPGEQTLDGEEALALARTRKLDSDVERGKRQQEILKAIATKALSVDALTKYDELLSAIGDNMTTDLTFNNITSFWKYGTSGRLNIETLTLEGEDLYLNNSDGSRKYVYNLDPIALDETIATLKDHLEISNPTISNEDEEDEIEDETGI</sequence>